<feature type="compositionally biased region" description="Basic residues" evidence="1">
    <location>
        <begin position="21"/>
        <end position="33"/>
    </location>
</feature>
<gene>
    <name evidence="2" type="ORF">B0T20DRAFT_137042</name>
</gene>
<organism evidence="2 3">
    <name type="scientific">Sordaria brevicollis</name>
    <dbReference type="NCBI Taxonomy" id="83679"/>
    <lineage>
        <taxon>Eukaryota</taxon>
        <taxon>Fungi</taxon>
        <taxon>Dikarya</taxon>
        <taxon>Ascomycota</taxon>
        <taxon>Pezizomycotina</taxon>
        <taxon>Sordariomycetes</taxon>
        <taxon>Sordariomycetidae</taxon>
        <taxon>Sordariales</taxon>
        <taxon>Sordariaceae</taxon>
        <taxon>Sordaria</taxon>
    </lineage>
</organism>
<feature type="compositionally biased region" description="Basic and acidic residues" evidence="1">
    <location>
        <begin position="34"/>
        <end position="43"/>
    </location>
</feature>
<sequence length="494" mass="54651">MTGMERTREAFHLMTTNKVPKLRRKLQKTVSKSKRGDEPRRVVSDTYNSKTKSSKHHITTADISSPITATPPSLPPVTVTPGIREPEWSEYLWHSPPRSPPRRPERTPPRRQQQAEEITEPDSPVRIIPELSHLAISDTNSRASMSSGPTSPVLSQGGSPSRRRAKTPIFSIGQLDNIPRPRNALADEKRSSVAQIAEEYRALLESRNSSIFSHTRSDPTYSREQLRRQQTSCSRRAQSQPPISRTNTTSRRHHAGTTTTTHQHRKTNSESNPLIPPALSLAPSPRISSFPKPPTTSLLRPQASPRSDDGTLVSFDDGTVYFKPDFSTSPRPPSISDFPLPTATLTATPAPIVQKDLSLQICLDLLTRDLSTHLMPGLRHRRDRNSGTGLGKGGGKGGKGGEGMSTETAALQVWVMIEGYEKLREELLQEEGGGKENGGGLGGGREQREVVAKMLETWLKALYRIYDELSEEAFEGGDGRSESHYSYEEGYVSE</sequence>
<feature type="region of interest" description="Disordered" evidence="1">
    <location>
        <begin position="140"/>
        <end position="164"/>
    </location>
</feature>
<feature type="region of interest" description="Disordered" evidence="1">
    <location>
        <begin position="378"/>
        <end position="404"/>
    </location>
</feature>
<reference evidence="2" key="2">
    <citation type="submission" date="2023-07" db="EMBL/GenBank/DDBJ databases">
        <authorList>
            <consortium name="Lawrence Berkeley National Laboratory"/>
            <person name="Haridas S."/>
            <person name="Hensen N."/>
            <person name="Bonometti L."/>
            <person name="Westerberg I."/>
            <person name="Brannstrom I.O."/>
            <person name="Guillou S."/>
            <person name="Cros-Aarteil S."/>
            <person name="Calhoun S."/>
            <person name="Kuo A."/>
            <person name="Mondo S."/>
            <person name="Pangilinan J."/>
            <person name="Riley R."/>
            <person name="LaButti K."/>
            <person name="Andreopoulos B."/>
            <person name="Lipzen A."/>
            <person name="Chen C."/>
            <person name="Yanf M."/>
            <person name="Daum C."/>
            <person name="Ng V."/>
            <person name="Clum A."/>
            <person name="Steindorff A."/>
            <person name="Ohm R."/>
            <person name="Martin F."/>
            <person name="Silar P."/>
            <person name="Natvig D."/>
            <person name="Lalanne C."/>
            <person name="Gautier V."/>
            <person name="Ament-velasquez S.L."/>
            <person name="Kruys A."/>
            <person name="Hutchinson M.I."/>
            <person name="Powell A.J."/>
            <person name="Barry K."/>
            <person name="Miller A.N."/>
            <person name="Grigoriev I.V."/>
            <person name="Debuchy R."/>
            <person name="Gladieux P."/>
            <person name="Thoren M.H."/>
            <person name="Johannesson H."/>
        </authorList>
    </citation>
    <scope>NUCLEOTIDE SEQUENCE</scope>
    <source>
        <strain evidence="2">FGSC 1904</strain>
    </source>
</reference>
<name>A0AAE0UFP2_SORBR</name>
<dbReference type="EMBL" id="JAUTDP010000002">
    <property type="protein sequence ID" value="KAK3402338.1"/>
    <property type="molecule type" value="Genomic_DNA"/>
</dbReference>
<feature type="compositionally biased region" description="Low complexity" evidence="1">
    <location>
        <begin position="271"/>
        <end position="289"/>
    </location>
</feature>
<evidence type="ECO:0000313" key="3">
    <source>
        <dbReference type="Proteomes" id="UP001281003"/>
    </source>
</evidence>
<dbReference type="Proteomes" id="UP001281003">
    <property type="component" value="Unassembled WGS sequence"/>
</dbReference>
<reference evidence="2" key="1">
    <citation type="journal article" date="2023" name="Mol. Phylogenet. Evol.">
        <title>Genome-scale phylogeny and comparative genomics of the fungal order Sordariales.</title>
        <authorList>
            <person name="Hensen N."/>
            <person name="Bonometti L."/>
            <person name="Westerberg I."/>
            <person name="Brannstrom I.O."/>
            <person name="Guillou S."/>
            <person name="Cros-Aarteil S."/>
            <person name="Calhoun S."/>
            <person name="Haridas S."/>
            <person name="Kuo A."/>
            <person name="Mondo S."/>
            <person name="Pangilinan J."/>
            <person name="Riley R."/>
            <person name="LaButti K."/>
            <person name="Andreopoulos B."/>
            <person name="Lipzen A."/>
            <person name="Chen C."/>
            <person name="Yan M."/>
            <person name="Daum C."/>
            <person name="Ng V."/>
            <person name="Clum A."/>
            <person name="Steindorff A."/>
            <person name="Ohm R.A."/>
            <person name="Martin F."/>
            <person name="Silar P."/>
            <person name="Natvig D.O."/>
            <person name="Lalanne C."/>
            <person name="Gautier V."/>
            <person name="Ament-Velasquez S.L."/>
            <person name="Kruys A."/>
            <person name="Hutchinson M.I."/>
            <person name="Powell A.J."/>
            <person name="Barry K."/>
            <person name="Miller A.N."/>
            <person name="Grigoriev I.V."/>
            <person name="Debuchy R."/>
            <person name="Gladieux P."/>
            <person name="Hiltunen Thoren M."/>
            <person name="Johannesson H."/>
        </authorList>
    </citation>
    <scope>NUCLEOTIDE SEQUENCE</scope>
    <source>
        <strain evidence="2">FGSC 1904</strain>
    </source>
</reference>
<keyword evidence="3" id="KW-1185">Reference proteome</keyword>
<feature type="region of interest" description="Disordered" evidence="1">
    <location>
        <begin position="473"/>
        <end position="494"/>
    </location>
</feature>
<feature type="compositionally biased region" description="Low complexity" evidence="1">
    <location>
        <begin position="68"/>
        <end position="81"/>
    </location>
</feature>
<feature type="region of interest" description="Disordered" evidence="1">
    <location>
        <begin position="21"/>
        <end position="127"/>
    </location>
</feature>
<dbReference type="AlphaFoldDB" id="A0AAE0UFP2"/>
<feature type="compositionally biased region" description="Basic and acidic residues" evidence="1">
    <location>
        <begin position="477"/>
        <end position="487"/>
    </location>
</feature>
<feature type="compositionally biased region" description="Polar residues" evidence="1">
    <location>
        <begin position="211"/>
        <end position="247"/>
    </location>
</feature>
<feature type="compositionally biased region" description="Polar residues" evidence="1">
    <location>
        <begin position="140"/>
        <end position="159"/>
    </location>
</feature>
<evidence type="ECO:0000256" key="1">
    <source>
        <dbReference type="SAM" id="MobiDB-lite"/>
    </source>
</evidence>
<evidence type="ECO:0000313" key="2">
    <source>
        <dbReference type="EMBL" id="KAK3402338.1"/>
    </source>
</evidence>
<proteinExistence type="predicted"/>
<evidence type="ECO:0008006" key="4">
    <source>
        <dbReference type="Google" id="ProtNLM"/>
    </source>
</evidence>
<feature type="compositionally biased region" description="Gly residues" evidence="1">
    <location>
        <begin position="388"/>
        <end position="403"/>
    </location>
</feature>
<protein>
    <recommendedName>
        <fullName evidence="4">Mating-type switching protein swi10</fullName>
    </recommendedName>
</protein>
<feature type="region of interest" description="Disordered" evidence="1">
    <location>
        <begin position="211"/>
        <end position="312"/>
    </location>
</feature>
<accession>A0AAE0UFP2</accession>
<comment type="caution">
    <text evidence="2">The sequence shown here is derived from an EMBL/GenBank/DDBJ whole genome shotgun (WGS) entry which is preliminary data.</text>
</comment>